<reference evidence="2 3" key="1">
    <citation type="submission" date="2020-04" db="EMBL/GenBank/DDBJ databases">
        <title>Draft Genome Sequence of Streptomyces morookaense DSM 40503, an 8-azaguanine-producing strain.</title>
        <authorList>
            <person name="Qi J."/>
            <person name="Gao J.-M."/>
        </authorList>
    </citation>
    <scope>NUCLEOTIDE SEQUENCE [LARGE SCALE GENOMIC DNA]</scope>
    <source>
        <strain evidence="2 3">DSM 40503</strain>
    </source>
</reference>
<comment type="caution">
    <text evidence="2">The sequence shown here is derived from an EMBL/GenBank/DDBJ whole genome shotgun (WGS) entry which is preliminary data.</text>
</comment>
<name>A0A7Y7E5H2_STRMO</name>
<feature type="transmembrane region" description="Helical" evidence="1">
    <location>
        <begin position="12"/>
        <end position="29"/>
    </location>
</feature>
<keyword evidence="3" id="KW-1185">Reference proteome</keyword>
<evidence type="ECO:0000256" key="1">
    <source>
        <dbReference type="SAM" id="Phobius"/>
    </source>
</evidence>
<gene>
    <name evidence="2" type="ORF">HG542_00625</name>
</gene>
<keyword evidence="1" id="KW-0472">Membrane</keyword>
<evidence type="ECO:0000313" key="3">
    <source>
        <dbReference type="Proteomes" id="UP000587462"/>
    </source>
</evidence>
<organism evidence="2 3">
    <name type="scientific">Streptomyces morookaense</name>
    <name type="common">Streptoverticillium morookaense</name>
    <dbReference type="NCBI Taxonomy" id="1970"/>
    <lineage>
        <taxon>Bacteria</taxon>
        <taxon>Bacillati</taxon>
        <taxon>Actinomycetota</taxon>
        <taxon>Actinomycetes</taxon>
        <taxon>Kitasatosporales</taxon>
        <taxon>Streptomycetaceae</taxon>
        <taxon>Streptomyces</taxon>
    </lineage>
</organism>
<dbReference type="EMBL" id="JABBXF010000001">
    <property type="protein sequence ID" value="NVK76157.1"/>
    <property type="molecule type" value="Genomic_DNA"/>
</dbReference>
<dbReference type="RefSeq" id="WP_171077947.1">
    <property type="nucleotide sequence ID" value="NZ_BNBU01000007.1"/>
</dbReference>
<keyword evidence="1" id="KW-1133">Transmembrane helix</keyword>
<proteinExistence type="predicted"/>
<evidence type="ECO:0000313" key="2">
    <source>
        <dbReference type="EMBL" id="NVK76157.1"/>
    </source>
</evidence>
<dbReference type="AlphaFoldDB" id="A0A7Y7E5H2"/>
<feature type="transmembrane region" description="Helical" evidence="1">
    <location>
        <begin position="49"/>
        <end position="67"/>
    </location>
</feature>
<accession>A0A7Y7E5H2</accession>
<protein>
    <submittedName>
        <fullName evidence="2">DUF1049 domain-containing protein</fullName>
    </submittedName>
</protein>
<sequence length="73" mass="8207">MSLASRVRDALTPSRVVVLAVLVLLLVFVLENTGRITIRLIVPEVSAPLWLTLVAMLVIGWFLGRFVHVRRRS</sequence>
<keyword evidence="1" id="KW-0812">Transmembrane</keyword>
<dbReference type="Proteomes" id="UP000587462">
    <property type="component" value="Unassembled WGS sequence"/>
</dbReference>